<reference evidence="8 9" key="1">
    <citation type="journal article" date="2015" name="Genome Announc.">
        <title>Complete Genome Sequence of Methylobacterium aquaticum Strain 22A, Isolated from Racomitrium japonicum Moss.</title>
        <authorList>
            <person name="Tani A."/>
            <person name="Ogura Y."/>
            <person name="Hayashi T."/>
            <person name="Kimbara K."/>
        </authorList>
    </citation>
    <scope>NUCLEOTIDE SEQUENCE [LARGE SCALE GENOMIC DNA]</scope>
    <source>
        <strain evidence="8 9">MA-22A</strain>
        <plasmid evidence="9">Plasmid pMaq22A_2p DNA</plasmid>
    </source>
</reference>
<dbReference type="CDD" id="cd01335">
    <property type="entry name" value="Radical_SAM"/>
    <property type="match status" value="1"/>
</dbReference>
<dbReference type="EMBL" id="AP014706">
    <property type="protein sequence ID" value="BAQ49912.1"/>
    <property type="molecule type" value="Genomic_DNA"/>
</dbReference>
<dbReference type="Proteomes" id="UP000061432">
    <property type="component" value="Plasmid pMaq22A_2p"/>
</dbReference>
<gene>
    <name evidence="8" type="ORF">Maq22A_2p40595</name>
</gene>
<evidence type="ECO:0000256" key="2">
    <source>
        <dbReference type="ARBA" id="ARBA00022485"/>
    </source>
</evidence>
<organism evidence="8 9">
    <name type="scientific">Methylobacterium aquaticum</name>
    <dbReference type="NCBI Taxonomy" id="270351"/>
    <lineage>
        <taxon>Bacteria</taxon>
        <taxon>Pseudomonadati</taxon>
        <taxon>Pseudomonadota</taxon>
        <taxon>Alphaproteobacteria</taxon>
        <taxon>Hyphomicrobiales</taxon>
        <taxon>Methylobacteriaceae</taxon>
        <taxon>Methylobacterium</taxon>
    </lineage>
</organism>
<dbReference type="OrthoDB" id="9782387at2"/>
<geneLocation type="plasmid" evidence="9">
    <name>pMaq22A_2p DNA</name>
</geneLocation>
<dbReference type="SUPFAM" id="SSF102114">
    <property type="entry name" value="Radical SAM enzymes"/>
    <property type="match status" value="1"/>
</dbReference>
<dbReference type="InterPro" id="IPR023885">
    <property type="entry name" value="4Fe4S-binding_SPASM_dom"/>
</dbReference>
<dbReference type="KEGG" id="maqu:Maq22A_2p40595"/>
<dbReference type="Pfam" id="PF04055">
    <property type="entry name" value="Radical_SAM"/>
    <property type="match status" value="1"/>
</dbReference>
<dbReference type="PANTHER" id="PTHR11228:SF34">
    <property type="entry name" value="TUNGSTEN-CONTAINING ALDEHYDE FERREDOXIN OXIDOREDUCTASE COFACTOR MODIFYING PROTEIN"/>
    <property type="match status" value="1"/>
</dbReference>
<dbReference type="PATRIC" id="fig|270351.10.peg.7042"/>
<evidence type="ECO:0000313" key="9">
    <source>
        <dbReference type="Proteomes" id="UP000061432"/>
    </source>
</evidence>
<keyword evidence="8" id="KW-0614">Plasmid</keyword>
<evidence type="ECO:0000313" key="8">
    <source>
        <dbReference type="EMBL" id="BAQ49912.1"/>
    </source>
</evidence>
<dbReference type="AlphaFoldDB" id="A0A0C6FS71"/>
<dbReference type="Gene3D" id="3.20.20.70">
    <property type="entry name" value="Aldolase class I"/>
    <property type="match status" value="1"/>
</dbReference>
<evidence type="ECO:0000256" key="4">
    <source>
        <dbReference type="ARBA" id="ARBA00022723"/>
    </source>
</evidence>
<keyword evidence="2" id="KW-0004">4Fe-4S</keyword>
<dbReference type="GO" id="GO:0051536">
    <property type="term" value="F:iron-sulfur cluster binding"/>
    <property type="evidence" value="ECO:0007669"/>
    <property type="project" value="UniProtKB-KW"/>
</dbReference>
<dbReference type="InterPro" id="IPR050377">
    <property type="entry name" value="Radical_SAM_PqqE_MftC-like"/>
</dbReference>
<comment type="cofactor">
    <cofactor evidence="1">
        <name>[4Fe-4S] cluster</name>
        <dbReference type="ChEBI" id="CHEBI:49883"/>
    </cofactor>
</comment>
<dbReference type="GO" id="GO:0046872">
    <property type="term" value="F:metal ion binding"/>
    <property type="evidence" value="ECO:0007669"/>
    <property type="project" value="UniProtKB-KW"/>
</dbReference>
<dbReference type="CDD" id="cd21109">
    <property type="entry name" value="SPASM"/>
    <property type="match status" value="1"/>
</dbReference>
<dbReference type="InterPro" id="IPR013785">
    <property type="entry name" value="Aldolase_TIM"/>
</dbReference>
<evidence type="ECO:0000256" key="5">
    <source>
        <dbReference type="ARBA" id="ARBA00023004"/>
    </source>
</evidence>
<dbReference type="GO" id="GO:0003824">
    <property type="term" value="F:catalytic activity"/>
    <property type="evidence" value="ECO:0007669"/>
    <property type="project" value="InterPro"/>
</dbReference>
<evidence type="ECO:0000256" key="3">
    <source>
        <dbReference type="ARBA" id="ARBA00022691"/>
    </source>
</evidence>
<keyword evidence="3" id="KW-0949">S-adenosyl-L-methionine</keyword>
<dbReference type="InterPro" id="IPR058240">
    <property type="entry name" value="rSAM_sf"/>
</dbReference>
<dbReference type="Pfam" id="PF13186">
    <property type="entry name" value="SPASM"/>
    <property type="match status" value="1"/>
</dbReference>
<evidence type="ECO:0000256" key="1">
    <source>
        <dbReference type="ARBA" id="ARBA00001966"/>
    </source>
</evidence>
<name>A0A0C6FS71_9HYPH</name>
<dbReference type="SFLD" id="SFLDG01387">
    <property type="entry name" value="BtrN-like_SPASM_domain_contain"/>
    <property type="match status" value="1"/>
</dbReference>
<feature type="domain" description="Radical SAM core" evidence="7">
    <location>
        <begin position="26"/>
        <end position="246"/>
    </location>
</feature>
<protein>
    <submittedName>
        <fullName evidence="8">Radical SAM protein</fullName>
    </submittedName>
</protein>
<dbReference type="InterPro" id="IPR007197">
    <property type="entry name" value="rSAM"/>
</dbReference>
<keyword evidence="4" id="KW-0479">Metal-binding</keyword>
<dbReference type="SFLD" id="SFLDG01067">
    <property type="entry name" value="SPASM/twitch_domain_containing"/>
    <property type="match status" value="1"/>
</dbReference>
<dbReference type="SFLD" id="SFLDS00029">
    <property type="entry name" value="Radical_SAM"/>
    <property type="match status" value="1"/>
</dbReference>
<sequence length="350" mass="38816">MTASAALKDPRRYFEEIGAARTAEAVAPPVCLYLEVTNRCNLLCETCPRTFETLEPPADMSWELFTRIVEQVPNIARVVLHGVGEPMLVPALPRMIRYLKDRGTYVLFNTNGTLLQPKRFGALIETGLDELRVSLDAADRASYLRVRGKDFFDRIVRDVEQFIAYQKATGATTPRVSLWLTGLKETVDQLPAFVRLAAAMGVTEVHLQRLVFDEAGYGMARADLSLFESARSEESASIAEAEALGRSLGVTLDASGATEPGISLRKQDDRAWATCRRPWSLMYFTAHGRALPCCIAPFSVRGYSHYTLGDATQATLREIWNGEAYRDFRAALLSGAPPSPCRNCGLRWSL</sequence>
<dbReference type="InterPro" id="IPR034391">
    <property type="entry name" value="AdoMet-like_SPASM_containing"/>
</dbReference>
<dbReference type="PANTHER" id="PTHR11228">
    <property type="entry name" value="RADICAL SAM DOMAIN PROTEIN"/>
    <property type="match status" value="1"/>
</dbReference>
<keyword evidence="6" id="KW-0411">Iron-sulfur</keyword>
<reference evidence="9" key="2">
    <citation type="submission" date="2015-01" db="EMBL/GenBank/DDBJ databases">
        <title>Complete genome sequence of Methylobacterium aquaticum strain 22A.</title>
        <authorList>
            <person name="Tani A."/>
            <person name="Ogura Y."/>
            <person name="Hayashi T."/>
        </authorList>
    </citation>
    <scope>NUCLEOTIDE SEQUENCE [LARGE SCALE GENOMIC DNA]</scope>
    <source>
        <strain evidence="9">MA-22A</strain>
        <plasmid evidence="9">Plasmid pMaq22A_2p DNA</plasmid>
    </source>
</reference>
<keyword evidence="5" id="KW-0408">Iron</keyword>
<dbReference type="RefSeq" id="WP_060851027.1">
    <property type="nucleotide sequence ID" value="NZ_AP014706.1"/>
</dbReference>
<proteinExistence type="predicted"/>
<evidence type="ECO:0000256" key="6">
    <source>
        <dbReference type="ARBA" id="ARBA00023014"/>
    </source>
</evidence>
<evidence type="ECO:0000259" key="7">
    <source>
        <dbReference type="PROSITE" id="PS51918"/>
    </source>
</evidence>
<dbReference type="PROSITE" id="PS51918">
    <property type="entry name" value="RADICAL_SAM"/>
    <property type="match status" value="1"/>
</dbReference>
<accession>A0A0C6FS71</accession>